<dbReference type="GO" id="GO:0032418">
    <property type="term" value="P:lysosome localization"/>
    <property type="evidence" value="ECO:0007669"/>
    <property type="project" value="TreeGrafter"/>
</dbReference>
<dbReference type="GO" id="GO:0031083">
    <property type="term" value="C:BLOC-1 complex"/>
    <property type="evidence" value="ECO:0007669"/>
    <property type="project" value="InterPro"/>
</dbReference>
<evidence type="ECO:0000256" key="1">
    <source>
        <dbReference type="ARBA" id="ARBA00006111"/>
    </source>
</evidence>
<dbReference type="PANTHER" id="PTHR31305:SF2">
    <property type="entry name" value="SNARE-ASSOCIATED PROTEIN SNAPIN"/>
    <property type="match status" value="1"/>
</dbReference>
<dbReference type="GO" id="GO:0000149">
    <property type="term" value="F:SNARE binding"/>
    <property type="evidence" value="ECO:0007669"/>
    <property type="project" value="TreeGrafter"/>
</dbReference>
<feature type="compositionally biased region" description="Polar residues" evidence="4">
    <location>
        <begin position="27"/>
        <end position="46"/>
    </location>
</feature>
<dbReference type="GO" id="GO:0008333">
    <property type="term" value="P:endosome to lysosome transport"/>
    <property type="evidence" value="ECO:0007669"/>
    <property type="project" value="TreeGrafter"/>
</dbReference>
<feature type="region of interest" description="Disordered" evidence="4">
    <location>
        <begin position="1"/>
        <end position="46"/>
    </location>
</feature>
<dbReference type="InterPro" id="IPR017246">
    <property type="entry name" value="Snapin"/>
</dbReference>
<organism evidence="5 6">
    <name type="scientific">Escallonia herrerae</name>
    <dbReference type="NCBI Taxonomy" id="1293975"/>
    <lineage>
        <taxon>Eukaryota</taxon>
        <taxon>Viridiplantae</taxon>
        <taxon>Streptophyta</taxon>
        <taxon>Embryophyta</taxon>
        <taxon>Tracheophyta</taxon>
        <taxon>Spermatophyta</taxon>
        <taxon>Magnoliopsida</taxon>
        <taxon>eudicotyledons</taxon>
        <taxon>Gunneridae</taxon>
        <taxon>Pentapetalae</taxon>
        <taxon>asterids</taxon>
        <taxon>campanulids</taxon>
        <taxon>Escalloniales</taxon>
        <taxon>Escalloniaceae</taxon>
        <taxon>Escallonia</taxon>
    </lineage>
</organism>
<reference evidence="5" key="1">
    <citation type="submission" date="2022-12" db="EMBL/GenBank/DDBJ databases">
        <title>Draft genome assemblies for two species of Escallonia (Escalloniales).</title>
        <authorList>
            <person name="Chanderbali A."/>
            <person name="Dervinis C."/>
            <person name="Anghel I."/>
            <person name="Soltis D."/>
            <person name="Soltis P."/>
            <person name="Zapata F."/>
        </authorList>
    </citation>
    <scope>NUCLEOTIDE SEQUENCE</scope>
    <source>
        <strain evidence="5">UCBG64.0493</strain>
        <tissue evidence="5">Leaf</tissue>
    </source>
</reference>
<sequence length="137" mass="14899">MSDENHHRHREQDCGSVVEVDPPPNADGSTANEAATANGDGISNNGSQSFLAKGLSSIITSVIKDFDSKAEDTVRSQDQLSFAIDRLTRDAPLPFIMQHAGKISVVRKRVSSLNTVVKSIQRRVDNIDRMLSSGVQH</sequence>
<dbReference type="AlphaFoldDB" id="A0AA88XA10"/>
<dbReference type="GO" id="GO:0007040">
    <property type="term" value="P:lysosome organization"/>
    <property type="evidence" value="ECO:0007669"/>
    <property type="project" value="TreeGrafter"/>
</dbReference>
<evidence type="ECO:0000313" key="6">
    <source>
        <dbReference type="Proteomes" id="UP001188597"/>
    </source>
</evidence>
<accession>A0AA88XA10</accession>
<dbReference type="PANTHER" id="PTHR31305">
    <property type="entry name" value="SNARE-ASSOCIATED PROTEIN SNAPIN"/>
    <property type="match status" value="1"/>
</dbReference>
<feature type="compositionally biased region" description="Basic and acidic residues" evidence="4">
    <location>
        <begin position="1"/>
        <end position="13"/>
    </location>
</feature>
<protein>
    <recommendedName>
        <fullName evidence="3">Biogenesis of lysosome-related organelles complex 1 subunit 7</fullName>
    </recommendedName>
</protein>
<evidence type="ECO:0000256" key="3">
    <source>
        <dbReference type="ARBA" id="ARBA00033330"/>
    </source>
</evidence>
<evidence type="ECO:0000256" key="2">
    <source>
        <dbReference type="ARBA" id="ARBA00023054"/>
    </source>
</evidence>
<gene>
    <name evidence="5" type="ORF">RJ639_000840</name>
</gene>
<evidence type="ECO:0000313" key="5">
    <source>
        <dbReference type="EMBL" id="KAK3042588.1"/>
    </source>
</evidence>
<evidence type="ECO:0000256" key="4">
    <source>
        <dbReference type="SAM" id="MobiDB-lite"/>
    </source>
</evidence>
<dbReference type="GO" id="GO:0099078">
    <property type="term" value="C:BORC complex"/>
    <property type="evidence" value="ECO:0007669"/>
    <property type="project" value="TreeGrafter"/>
</dbReference>
<dbReference type="InterPro" id="IPR028119">
    <property type="entry name" value="Snapin/Pallidin/Snn1"/>
</dbReference>
<dbReference type="GO" id="GO:0006886">
    <property type="term" value="P:intracellular protein transport"/>
    <property type="evidence" value="ECO:0007669"/>
    <property type="project" value="InterPro"/>
</dbReference>
<dbReference type="EMBL" id="JAVXUP010000017">
    <property type="protein sequence ID" value="KAK3042588.1"/>
    <property type="molecule type" value="Genomic_DNA"/>
</dbReference>
<keyword evidence="2" id="KW-0175">Coiled coil</keyword>
<comment type="caution">
    <text evidence="5">The sequence shown here is derived from an EMBL/GenBank/DDBJ whole genome shotgun (WGS) entry which is preliminary data.</text>
</comment>
<dbReference type="Pfam" id="PF14712">
    <property type="entry name" value="Snapin_Pallidin"/>
    <property type="match status" value="1"/>
</dbReference>
<dbReference type="Proteomes" id="UP001188597">
    <property type="component" value="Unassembled WGS sequence"/>
</dbReference>
<feature type="non-terminal residue" evidence="5">
    <location>
        <position position="1"/>
    </location>
</feature>
<proteinExistence type="inferred from homology"/>
<keyword evidence="6" id="KW-1185">Reference proteome</keyword>
<name>A0AA88XA10_9ASTE</name>
<comment type="similarity">
    <text evidence="1">Belongs to the SNAPIN family.</text>
</comment>